<dbReference type="CDD" id="cd00056">
    <property type="entry name" value="ENDO3c"/>
    <property type="match status" value="1"/>
</dbReference>
<name>A0A918J4M1_9FLAO</name>
<keyword evidence="10 14" id="KW-0408">Iron</keyword>
<gene>
    <name evidence="16" type="primary">mutY</name>
    <name evidence="16" type="ORF">GCM10007383_33740</name>
</gene>
<dbReference type="InterPro" id="IPR023170">
    <property type="entry name" value="HhH_base_excis_C"/>
</dbReference>
<evidence type="ECO:0000256" key="14">
    <source>
        <dbReference type="RuleBase" id="RU365096"/>
    </source>
</evidence>
<dbReference type="GO" id="GO:0000701">
    <property type="term" value="F:purine-specific mismatch base pair DNA N-glycosylase activity"/>
    <property type="evidence" value="ECO:0007669"/>
    <property type="project" value="UniProtKB-EC"/>
</dbReference>
<dbReference type="EC" id="3.2.2.31" evidence="4 14"/>
<dbReference type="GO" id="GO:0006298">
    <property type="term" value="P:mismatch repair"/>
    <property type="evidence" value="ECO:0007669"/>
    <property type="project" value="TreeGrafter"/>
</dbReference>
<reference evidence="16" key="2">
    <citation type="submission" date="2020-09" db="EMBL/GenBank/DDBJ databases">
        <authorList>
            <person name="Sun Q."/>
            <person name="Kim S."/>
        </authorList>
    </citation>
    <scope>NUCLEOTIDE SEQUENCE</scope>
    <source>
        <strain evidence="16">KCTC 12113</strain>
    </source>
</reference>
<dbReference type="Gene3D" id="1.10.1670.10">
    <property type="entry name" value="Helix-hairpin-Helix base-excision DNA repair enzymes (C-terminal)"/>
    <property type="match status" value="1"/>
</dbReference>
<dbReference type="InterPro" id="IPR011257">
    <property type="entry name" value="DNA_glycosylase"/>
</dbReference>
<dbReference type="CDD" id="cd03431">
    <property type="entry name" value="NUDIX_DNA_Glycosylase_C-MutY"/>
    <property type="match status" value="1"/>
</dbReference>
<dbReference type="PANTHER" id="PTHR42944:SF1">
    <property type="entry name" value="ADENINE DNA GLYCOSYLASE"/>
    <property type="match status" value="1"/>
</dbReference>
<feature type="domain" description="HhH-GPD" evidence="15">
    <location>
        <begin position="1"/>
        <end position="152"/>
    </location>
</feature>
<dbReference type="GO" id="GO:0034039">
    <property type="term" value="F:8-oxo-7,8-dihydroguanine DNA N-glycosylase activity"/>
    <property type="evidence" value="ECO:0007669"/>
    <property type="project" value="TreeGrafter"/>
</dbReference>
<dbReference type="InterPro" id="IPR000445">
    <property type="entry name" value="HhH_motif"/>
</dbReference>
<comment type="similarity">
    <text evidence="3 14">Belongs to the Nth/MutY family.</text>
</comment>
<evidence type="ECO:0000256" key="3">
    <source>
        <dbReference type="ARBA" id="ARBA00008343"/>
    </source>
</evidence>
<dbReference type="GO" id="GO:0035485">
    <property type="term" value="F:adenine/guanine mispair binding"/>
    <property type="evidence" value="ECO:0007669"/>
    <property type="project" value="TreeGrafter"/>
</dbReference>
<evidence type="ECO:0000313" key="17">
    <source>
        <dbReference type="Proteomes" id="UP000634668"/>
    </source>
</evidence>
<dbReference type="InterPro" id="IPR029119">
    <property type="entry name" value="MutY_C"/>
</dbReference>
<dbReference type="EMBL" id="BMWP01000030">
    <property type="protein sequence ID" value="GGW46731.1"/>
    <property type="molecule type" value="Genomic_DNA"/>
</dbReference>
<evidence type="ECO:0000256" key="13">
    <source>
        <dbReference type="ARBA" id="ARBA00023295"/>
    </source>
</evidence>
<dbReference type="GO" id="GO:0051539">
    <property type="term" value="F:4 iron, 4 sulfur cluster binding"/>
    <property type="evidence" value="ECO:0007669"/>
    <property type="project" value="UniProtKB-UniRule"/>
</dbReference>
<evidence type="ECO:0000256" key="7">
    <source>
        <dbReference type="ARBA" id="ARBA00022723"/>
    </source>
</evidence>
<evidence type="ECO:0000256" key="10">
    <source>
        <dbReference type="ARBA" id="ARBA00023004"/>
    </source>
</evidence>
<keyword evidence="6" id="KW-0004">4Fe-4S</keyword>
<sequence>MLQQTRVAQGIPYYLTFVKSFPTVHHLAKAKEEQVLKLWQGLGYYSRARNLHATAKFISEERDGIFPDTYKELIKLKGIGDYTASAIASICFDRPEAVVDGNVYRVLARYYGVELPINSKEGISFFRELAHRVKDVQNIKDYNQGIMEFGALQCTPKNPDCNSCPLHNDCVALATDKVAVLPVKTKKTKIRKRYFNYLVVVDENNSTLLQQRIGPGIWQNLYEFPLLETDKEIELEEVGESLKGIVAVEAPFEVYLYNENQVVHKLSHQHLHTRFWIIHAADKLENGIRISDLHKYPVPVLIADFIKAFKI</sequence>
<evidence type="ECO:0000256" key="12">
    <source>
        <dbReference type="ARBA" id="ARBA00023204"/>
    </source>
</evidence>
<dbReference type="GO" id="GO:0046872">
    <property type="term" value="F:metal ion binding"/>
    <property type="evidence" value="ECO:0007669"/>
    <property type="project" value="UniProtKB-UniRule"/>
</dbReference>
<evidence type="ECO:0000256" key="1">
    <source>
        <dbReference type="ARBA" id="ARBA00000843"/>
    </source>
</evidence>
<dbReference type="SUPFAM" id="SSF48150">
    <property type="entry name" value="DNA-glycosylase"/>
    <property type="match status" value="1"/>
</dbReference>
<keyword evidence="7" id="KW-0479">Metal-binding</keyword>
<dbReference type="Pfam" id="PF00633">
    <property type="entry name" value="HHH"/>
    <property type="match status" value="1"/>
</dbReference>
<dbReference type="AlphaFoldDB" id="A0A918J4M1"/>
<comment type="function">
    <text evidence="2">Adenine glycosylase active on G-A mispairs. MutY also corrects error-prone DNA synthesis past GO lesions which are due to the oxidatively damaged form of guanine: 7,8-dihydro-8-oxoguanine (8-oxo-dGTP).</text>
</comment>
<keyword evidence="9" id="KW-0378">Hydrolase</keyword>
<dbReference type="Pfam" id="PF00730">
    <property type="entry name" value="HhH-GPD"/>
    <property type="match status" value="1"/>
</dbReference>
<accession>A0A918J4M1</accession>
<protein>
    <recommendedName>
        <fullName evidence="5 14">Adenine DNA glycosylase</fullName>
        <ecNumber evidence="4 14">3.2.2.31</ecNumber>
    </recommendedName>
</protein>
<evidence type="ECO:0000313" key="16">
    <source>
        <dbReference type="EMBL" id="GGW46731.1"/>
    </source>
</evidence>
<dbReference type="SMART" id="SM00478">
    <property type="entry name" value="ENDO3c"/>
    <property type="match status" value="1"/>
</dbReference>
<dbReference type="GO" id="GO:0006284">
    <property type="term" value="P:base-excision repair"/>
    <property type="evidence" value="ECO:0007669"/>
    <property type="project" value="UniProtKB-UniRule"/>
</dbReference>
<keyword evidence="13 14" id="KW-0326">Glycosidase</keyword>
<proteinExistence type="inferred from homology"/>
<evidence type="ECO:0000256" key="8">
    <source>
        <dbReference type="ARBA" id="ARBA00022763"/>
    </source>
</evidence>
<reference evidence="16" key="1">
    <citation type="journal article" date="2014" name="Int. J. Syst. Evol. Microbiol.">
        <title>Complete genome sequence of Corynebacterium casei LMG S-19264T (=DSM 44701T), isolated from a smear-ripened cheese.</title>
        <authorList>
            <consortium name="US DOE Joint Genome Institute (JGI-PGF)"/>
            <person name="Walter F."/>
            <person name="Albersmeier A."/>
            <person name="Kalinowski J."/>
            <person name="Ruckert C."/>
        </authorList>
    </citation>
    <scope>NUCLEOTIDE SEQUENCE</scope>
    <source>
        <strain evidence="16">KCTC 12113</strain>
    </source>
</reference>
<evidence type="ECO:0000256" key="4">
    <source>
        <dbReference type="ARBA" id="ARBA00012045"/>
    </source>
</evidence>
<dbReference type="GO" id="GO:0032357">
    <property type="term" value="F:oxidized purine DNA binding"/>
    <property type="evidence" value="ECO:0007669"/>
    <property type="project" value="TreeGrafter"/>
</dbReference>
<dbReference type="Proteomes" id="UP000634668">
    <property type="component" value="Unassembled WGS sequence"/>
</dbReference>
<evidence type="ECO:0000256" key="5">
    <source>
        <dbReference type="ARBA" id="ARBA00022023"/>
    </source>
</evidence>
<dbReference type="Gene3D" id="3.90.79.10">
    <property type="entry name" value="Nucleoside Triphosphate Pyrophosphohydrolase"/>
    <property type="match status" value="1"/>
</dbReference>
<keyword evidence="17" id="KW-1185">Reference proteome</keyword>
<keyword evidence="12" id="KW-0234">DNA repair</keyword>
<comment type="caution">
    <text evidence="16">The sequence shown here is derived from an EMBL/GenBank/DDBJ whole genome shotgun (WGS) entry which is preliminary data.</text>
</comment>
<keyword evidence="11" id="KW-0411">Iron-sulfur</keyword>
<evidence type="ECO:0000256" key="11">
    <source>
        <dbReference type="ARBA" id="ARBA00023014"/>
    </source>
</evidence>
<dbReference type="InterPro" id="IPR003265">
    <property type="entry name" value="HhH-GPD_domain"/>
</dbReference>
<dbReference type="Gene3D" id="1.10.340.30">
    <property type="entry name" value="Hypothetical protein, domain 2"/>
    <property type="match status" value="1"/>
</dbReference>
<dbReference type="InterPro" id="IPR015797">
    <property type="entry name" value="NUDIX_hydrolase-like_dom_sf"/>
</dbReference>
<dbReference type="PANTHER" id="PTHR42944">
    <property type="entry name" value="ADENINE DNA GLYCOSYLASE"/>
    <property type="match status" value="1"/>
</dbReference>
<dbReference type="SUPFAM" id="SSF55811">
    <property type="entry name" value="Nudix"/>
    <property type="match status" value="1"/>
</dbReference>
<evidence type="ECO:0000256" key="9">
    <source>
        <dbReference type="ARBA" id="ARBA00022801"/>
    </source>
</evidence>
<keyword evidence="8 14" id="KW-0227">DNA damage</keyword>
<evidence type="ECO:0000256" key="6">
    <source>
        <dbReference type="ARBA" id="ARBA00022485"/>
    </source>
</evidence>
<comment type="cofactor">
    <cofactor evidence="14">
        <name>[4Fe-4S] cluster</name>
        <dbReference type="ChEBI" id="CHEBI:49883"/>
    </cofactor>
    <text evidence="14">Binds 1 [4Fe-4S] cluster.</text>
</comment>
<organism evidence="16 17">
    <name type="scientific">Arenibacter certesii</name>
    <dbReference type="NCBI Taxonomy" id="228955"/>
    <lineage>
        <taxon>Bacteria</taxon>
        <taxon>Pseudomonadati</taxon>
        <taxon>Bacteroidota</taxon>
        <taxon>Flavobacteriia</taxon>
        <taxon>Flavobacteriales</taxon>
        <taxon>Flavobacteriaceae</taxon>
        <taxon>Arenibacter</taxon>
    </lineage>
</organism>
<evidence type="ECO:0000259" key="15">
    <source>
        <dbReference type="SMART" id="SM00478"/>
    </source>
</evidence>
<dbReference type="Pfam" id="PF14815">
    <property type="entry name" value="NUDIX_4"/>
    <property type="match status" value="1"/>
</dbReference>
<dbReference type="InterPro" id="IPR044298">
    <property type="entry name" value="MIG/MutY"/>
</dbReference>
<comment type="catalytic activity">
    <reaction evidence="1 14">
        <text>Hydrolyzes free adenine bases from 7,8-dihydro-8-oxoguanine:adenine mismatched double-stranded DNA, leaving an apurinic site.</text>
        <dbReference type="EC" id="3.2.2.31"/>
    </reaction>
</comment>
<evidence type="ECO:0000256" key="2">
    <source>
        <dbReference type="ARBA" id="ARBA00002933"/>
    </source>
</evidence>